<feature type="region of interest" description="Disordered" evidence="1">
    <location>
        <begin position="1106"/>
        <end position="1143"/>
    </location>
</feature>
<name>A0A9E7L743_9LILI</name>
<evidence type="ECO:0000313" key="4">
    <source>
        <dbReference type="Proteomes" id="UP001055439"/>
    </source>
</evidence>
<proteinExistence type="predicted"/>
<dbReference type="InterPro" id="IPR043519">
    <property type="entry name" value="NT_sf"/>
</dbReference>
<keyword evidence="4" id="KW-1185">Reference proteome</keyword>
<dbReference type="PANTHER" id="PTHR45979:SF30">
    <property type="entry name" value="NUCLEOTIDYLTRANSFERASE"/>
    <property type="match status" value="1"/>
</dbReference>
<feature type="compositionally biased region" description="Low complexity" evidence="1">
    <location>
        <begin position="782"/>
        <end position="800"/>
    </location>
</feature>
<feature type="region of interest" description="Disordered" evidence="1">
    <location>
        <begin position="443"/>
        <end position="467"/>
    </location>
</feature>
<protein>
    <submittedName>
        <fullName evidence="3">Nucleotidyltransferase domain</fullName>
    </submittedName>
</protein>
<gene>
    <name evidence="3" type="ORF">MUK42_04894</name>
</gene>
<feature type="compositionally biased region" description="Polar residues" evidence="1">
    <location>
        <begin position="544"/>
        <end position="567"/>
    </location>
</feature>
<dbReference type="InterPro" id="IPR058921">
    <property type="entry name" value="PAP/OAS1-rel"/>
</dbReference>
<feature type="compositionally biased region" description="Polar residues" evidence="1">
    <location>
        <begin position="732"/>
        <end position="744"/>
    </location>
</feature>
<dbReference type="SUPFAM" id="SSF81301">
    <property type="entry name" value="Nucleotidyltransferase"/>
    <property type="match status" value="1"/>
</dbReference>
<feature type="compositionally biased region" description="Basic and acidic residues" evidence="1">
    <location>
        <begin position="753"/>
        <end position="765"/>
    </location>
</feature>
<feature type="compositionally biased region" description="Basic and acidic residues" evidence="1">
    <location>
        <begin position="692"/>
        <end position="704"/>
    </location>
</feature>
<dbReference type="Gene3D" id="3.30.460.10">
    <property type="entry name" value="Beta Polymerase, domain 2"/>
    <property type="match status" value="1"/>
</dbReference>
<feature type="region of interest" description="Disordered" evidence="1">
    <location>
        <begin position="1271"/>
        <end position="1311"/>
    </location>
</feature>
<dbReference type="SUPFAM" id="SSF81631">
    <property type="entry name" value="PAP/OAS1 substrate-binding domain"/>
    <property type="match status" value="1"/>
</dbReference>
<feature type="region of interest" description="Disordered" evidence="1">
    <location>
        <begin position="729"/>
        <end position="850"/>
    </location>
</feature>
<reference evidence="3" key="1">
    <citation type="submission" date="2022-05" db="EMBL/GenBank/DDBJ databases">
        <title>The Musa troglodytarum L. genome provides insights into the mechanism of non-climacteric behaviour and enrichment of carotenoids.</title>
        <authorList>
            <person name="Wang J."/>
        </authorList>
    </citation>
    <scope>NUCLEOTIDE SEQUENCE</scope>
    <source>
        <tissue evidence="3">Leaf</tissue>
    </source>
</reference>
<dbReference type="PANTHER" id="PTHR45979">
    <property type="entry name" value="PAP/OAS1 SUBSTRATE-BINDING DOMAIN SUPERFAMILY"/>
    <property type="match status" value="1"/>
</dbReference>
<dbReference type="Pfam" id="PF26180">
    <property type="entry name" value="PAP-OAS1"/>
    <property type="match status" value="1"/>
</dbReference>
<feature type="region of interest" description="Disordered" evidence="1">
    <location>
        <begin position="528"/>
        <end position="570"/>
    </location>
</feature>
<dbReference type="InterPro" id="IPR058920">
    <property type="entry name" value="PAP-OAS1-bd-rel"/>
</dbReference>
<feature type="compositionally biased region" description="Polar residues" evidence="1">
    <location>
        <begin position="972"/>
        <end position="1015"/>
    </location>
</feature>
<sequence>MGDHGSWEQPSCLPPNGLLPEETAKVTQVLDADIWFKAEEQTAELIGRIQPNQSSEERRNAVAIYVQRLIINCLSCRVFTFGSVPLKTYLPDGDIDLTAFSDNENLKDTWATAVCGVLENEEKSENAEFRVKEVKYIQAEMDKVINQNHLFKRSIILIKAWCYYESRILGAHHGLISTYALETLVLYIFHVFNNSFAGPLEVLYRFLEFFSNFDWDNYCISLWGPVPISSLPDMTAEPPRKDNGKLLFSKGFLDNRTALYSVTPGGQENHNQPFVSKHFNVVDPLRTNNNLGRSVSKGNFFRIRSAFAFGAKRLARLIECPKDDIIAEVNQFFMNTWKRHGSGDRPDVLSLDLRNLPPLKTVPVEESNNSKCTTSVEKKFENGVLQVIKEHLADTGHGFHNSTSEMVGNDQNVYRSNKVSVLSHVENQINNEKQTNLRFTDQLERSHSSGGSDRSNKNQKMFKPNCSAYDRKEQGRFQFARTRSSPELTETSFDLSQGSHGRAIETAKFQNPAKFDSGIRRWNLGSEVMGSHSSKSSLDDYKSTRQTSSQKNVDVASDANSVSNSHQGDFGFTNLGEELASASETLEMQQEEQDLVNMMGSSNIHGLDGLVQFPMHLAPLHLPLTFPTPMGYFKRNLAGAIPSNISFIGPPWGPNMPFAQSLVSFPLSHSNFKDVNESFNDGFSVMQLNTEDNDHGNLHEDDVVSSRGLNPGDSGTQILHLDDKQQKLEGGLTSSHGARSTRSGSLPRGQNKLGRESRNLTREDYNGSFLAKTSRGGDIHSNFRSSNSRFSLSQASSSRNKPASENSRDRSAANISKPARDKWGRKPASPSVSASYHGKENSGLQFEGSSDNVSLKLDENTSGWISLSAMGNDTSEKTVESKSLASSHARSEHLPGYESAQFQSDPFIPFSPVLVGTSQQRGVDYSKILPMAFVATGPPVPYLVFPFGNFTSNTGNPDGYARQFDKEEESDQFPSSSSCENIDSVESLSQSEALMSPTVSRDSGPESSAETSSDILNSDLNGHWQNLVYGRFCQNHYQEPFVYSSPVVGPPIYPISHFPWDGSGRPLSSNLNYAQIMGHGPRLVPVIPLQPGHDQASGVFQHHADEAPRYRGGTGTYLPNPKVPFRDRQSSSRIQRGNRNYDRNDLVDREANWVTSKPRDFDRSHGRNQAERPSMRPDRLAALKNQEVKKWESNMHEPLASYHGHGDSFPSANSSHNLGMYPQTAFSSVAVSPSDPTVPPVVLMCPYDQGAGYGLPAEALEFGSLRPVHLSSGNGAPRAGDRITEGGPYDRSYSSFHRGGSRSSPDQPSSP</sequence>
<organism evidence="3 4">
    <name type="scientific">Musa troglodytarum</name>
    <name type="common">fe'i banana</name>
    <dbReference type="NCBI Taxonomy" id="320322"/>
    <lineage>
        <taxon>Eukaryota</taxon>
        <taxon>Viridiplantae</taxon>
        <taxon>Streptophyta</taxon>
        <taxon>Embryophyta</taxon>
        <taxon>Tracheophyta</taxon>
        <taxon>Spermatophyta</taxon>
        <taxon>Magnoliopsida</taxon>
        <taxon>Liliopsida</taxon>
        <taxon>Zingiberales</taxon>
        <taxon>Musaceae</taxon>
        <taxon>Musa</taxon>
    </lineage>
</organism>
<feature type="domain" description="PAP/OAS1 substrate-binding-related" evidence="2">
    <location>
        <begin position="145"/>
        <end position="337"/>
    </location>
</feature>
<accession>A0A9E7L743</accession>
<dbReference type="Proteomes" id="UP001055439">
    <property type="component" value="Chromosome 9"/>
</dbReference>
<evidence type="ECO:0000259" key="2">
    <source>
        <dbReference type="Pfam" id="PF26180"/>
    </source>
</evidence>
<feature type="compositionally biased region" description="Polar residues" evidence="1">
    <location>
        <begin position="1301"/>
        <end position="1311"/>
    </location>
</feature>
<feature type="region of interest" description="Disordered" evidence="1">
    <location>
        <begin position="690"/>
        <end position="717"/>
    </location>
</feature>
<feature type="region of interest" description="Disordered" evidence="1">
    <location>
        <begin position="956"/>
        <end position="1015"/>
    </location>
</feature>
<feature type="region of interest" description="Disordered" evidence="1">
    <location>
        <begin position="1157"/>
        <end position="1179"/>
    </location>
</feature>
<evidence type="ECO:0000256" key="1">
    <source>
        <dbReference type="SAM" id="MobiDB-lite"/>
    </source>
</evidence>
<dbReference type="EMBL" id="CP097511">
    <property type="protein sequence ID" value="URE48338.1"/>
    <property type="molecule type" value="Genomic_DNA"/>
</dbReference>
<dbReference type="Gene3D" id="1.10.1410.10">
    <property type="match status" value="1"/>
</dbReference>
<dbReference type="OrthoDB" id="273917at2759"/>
<evidence type="ECO:0000313" key="3">
    <source>
        <dbReference type="EMBL" id="URE48338.1"/>
    </source>
</evidence>